<evidence type="ECO:0008006" key="4">
    <source>
        <dbReference type="Google" id="ProtNLM"/>
    </source>
</evidence>
<dbReference type="Proteomes" id="UP000095284">
    <property type="component" value="Unplaced"/>
</dbReference>
<protein>
    <recommendedName>
        <fullName evidence="4">C-type lectin domain-containing protein</fullName>
    </recommendedName>
</protein>
<evidence type="ECO:0000256" key="1">
    <source>
        <dbReference type="SAM" id="SignalP"/>
    </source>
</evidence>
<name>A0A1I7SCL2_BURXY</name>
<accession>A0A1I7SCL2</accession>
<evidence type="ECO:0000313" key="3">
    <source>
        <dbReference type="WBParaSite" id="BXY_1076400.1"/>
    </source>
</evidence>
<dbReference type="CDD" id="cd00037">
    <property type="entry name" value="CLECT"/>
    <property type="match status" value="1"/>
</dbReference>
<dbReference type="AlphaFoldDB" id="A0A1I7SCL2"/>
<dbReference type="Gene3D" id="3.10.100.10">
    <property type="entry name" value="Mannose-Binding Protein A, subunit A"/>
    <property type="match status" value="1"/>
</dbReference>
<dbReference type="WBParaSite" id="BXY_1076400.1">
    <property type="protein sequence ID" value="BXY_1076400.1"/>
    <property type="gene ID" value="BXY_1076400"/>
</dbReference>
<proteinExistence type="predicted"/>
<sequence>MLHYSNQKPTFLSVFEMKALVLIIALSSIASGYNDRPAPELLAKVGQYAYFYNPNFLLPATELEAYCTSYGFLPAAIPDAAQNQQIYAALYSKVEPFSVAAIGLKFNNETFAWLDGFTKYEYNNARNDTDTDGDQLYGIILHTDGDLGGKWTPVSAKKILRYALCEKLS</sequence>
<keyword evidence="1" id="KW-0732">Signal</keyword>
<organism evidence="2 3">
    <name type="scientific">Bursaphelenchus xylophilus</name>
    <name type="common">Pinewood nematode worm</name>
    <name type="synonym">Aphelenchoides xylophilus</name>
    <dbReference type="NCBI Taxonomy" id="6326"/>
    <lineage>
        <taxon>Eukaryota</taxon>
        <taxon>Metazoa</taxon>
        <taxon>Ecdysozoa</taxon>
        <taxon>Nematoda</taxon>
        <taxon>Chromadorea</taxon>
        <taxon>Rhabditida</taxon>
        <taxon>Tylenchina</taxon>
        <taxon>Tylenchomorpha</taxon>
        <taxon>Aphelenchoidea</taxon>
        <taxon>Aphelenchoididae</taxon>
        <taxon>Bursaphelenchus</taxon>
    </lineage>
</organism>
<dbReference type="InterPro" id="IPR016186">
    <property type="entry name" value="C-type_lectin-like/link_sf"/>
</dbReference>
<evidence type="ECO:0000313" key="2">
    <source>
        <dbReference type="Proteomes" id="UP000095284"/>
    </source>
</evidence>
<reference evidence="3" key="1">
    <citation type="submission" date="2016-11" db="UniProtKB">
        <authorList>
            <consortium name="WormBaseParasite"/>
        </authorList>
    </citation>
    <scope>IDENTIFICATION</scope>
</reference>
<feature type="signal peptide" evidence="1">
    <location>
        <begin position="1"/>
        <end position="32"/>
    </location>
</feature>
<dbReference type="SUPFAM" id="SSF56436">
    <property type="entry name" value="C-type lectin-like"/>
    <property type="match status" value="1"/>
</dbReference>
<feature type="chain" id="PRO_5009305870" description="C-type lectin domain-containing protein" evidence="1">
    <location>
        <begin position="33"/>
        <end position="169"/>
    </location>
</feature>
<dbReference type="InterPro" id="IPR016187">
    <property type="entry name" value="CTDL_fold"/>
</dbReference>